<dbReference type="EMBL" id="JAGWCR010000001">
    <property type="protein sequence ID" value="MBS3647533.1"/>
    <property type="molecule type" value="Genomic_DNA"/>
</dbReference>
<comment type="caution">
    <text evidence="8">The sequence shown here is derived from an EMBL/GenBank/DDBJ whole genome shotgun (WGS) entry which is preliminary data.</text>
</comment>
<proteinExistence type="predicted"/>
<name>A0A942DVL6_9HYPH</name>
<evidence type="ECO:0000256" key="4">
    <source>
        <dbReference type="ARBA" id="ARBA00022982"/>
    </source>
</evidence>
<sequence length="358" mass="39196">MTIRWRHVVGFFVVLPILAVLGAWSGLYNVAASTGHWKITDWFLHFAMRSSVRTYALGVAEPATLPDAGVQPAAGHFAIACAVCHGAPGEPRTQAMLRMLPYPPDLASVVDTWTDAQLFRIVKHGVRFTGMPAWPAQDRDDEVWDMVAFLRRLPSLGPGEYRELAYGPGQSKEFMVSIEDRIADCSRCHGKDGLGRSALVPVIAGQSEAYLLESLRAYVRRTRPGGIMSVAANGLSDEVVGSLARHYAGLPGLSRVPRSGSGEVARINMEEGERIAVQGDSSRSIPACLGCHGQDRRPQYPRLFGQRADYIEEQLRLFRERKRTGTPFSHLMWNAAHRLTDADIAAVAAYLASEGGAK</sequence>
<dbReference type="Pfam" id="PF00034">
    <property type="entry name" value="Cytochrom_C"/>
    <property type="match status" value="1"/>
</dbReference>
<evidence type="ECO:0000313" key="9">
    <source>
        <dbReference type="Proteomes" id="UP000680348"/>
    </source>
</evidence>
<keyword evidence="4" id="KW-0249">Electron transport</keyword>
<keyword evidence="1" id="KW-0813">Transport</keyword>
<keyword evidence="9" id="KW-1185">Reference proteome</keyword>
<feature type="domain" description="Cytochrome c" evidence="7">
    <location>
        <begin position="267"/>
        <end position="355"/>
    </location>
</feature>
<evidence type="ECO:0000259" key="7">
    <source>
        <dbReference type="PROSITE" id="PS51007"/>
    </source>
</evidence>
<dbReference type="PANTHER" id="PTHR33751">
    <property type="entry name" value="CBB3-TYPE CYTOCHROME C OXIDASE SUBUNIT FIXP"/>
    <property type="match status" value="1"/>
</dbReference>
<dbReference type="PANTHER" id="PTHR33751:SF9">
    <property type="entry name" value="CYTOCHROME C4"/>
    <property type="match status" value="1"/>
</dbReference>
<feature type="domain" description="Cytochrome c" evidence="7">
    <location>
        <begin position="162"/>
        <end position="251"/>
    </location>
</feature>
<keyword evidence="5 6" id="KW-0408">Iron</keyword>
<evidence type="ECO:0000256" key="1">
    <source>
        <dbReference type="ARBA" id="ARBA00022448"/>
    </source>
</evidence>
<gene>
    <name evidence="8" type="ORF">KEU06_02690</name>
</gene>
<dbReference type="InterPro" id="IPR036909">
    <property type="entry name" value="Cyt_c-like_dom_sf"/>
</dbReference>
<protein>
    <submittedName>
        <fullName evidence="8">C-type cytochrome</fullName>
    </submittedName>
</protein>
<reference evidence="8" key="1">
    <citation type="submission" date="2021-04" db="EMBL/GenBank/DDBJ databases">
        <title>Pseudaminobacter soli sp. nov., isolated from paddy soil contaminated by heavy metals.</title>
        <authorList>
            <person name="Zhang K."/>
        </authorList>
    </citation>
    <scope>NUCLEOTIDE SEQUENCE</scope>
    <source>
        <strain evidence="8">19-2017</strain>
    </source>
</reference>
<dbReference type="InterPro" id="IPR050597">
    <property type="entry name" value="Cytochrome_c_Oxidase_Subunit"/>
</dbReference>
<dbReference type="Pfam" id="PF13442">
    <property type="entry name" value="Cytochrome_CBB3"/>
    <property type="match status" value="1"/>
</dbReference>
<dbReference type="InterPro" id="IPR009056">
    <property type="entry name" value="Cyt_c-like_dom"/>
</dbReference>
<evidence type="ECO:0000313" key="8">
    <source>
        <dbReference type="EMBL" id="MBS3647533.1"/>
    </source>
</evidence>
<keyword evidence="3 6" id="KW-0479">Metal-binding</keyword>
<dbReference type="Gene3D" id="1.10.760.10">
    <property type="entry name" value="Cytochrome c-like domain"/>
    <property type="match status" value="3"/>
</dbReference>
<accession>A0A942DVL6</accession>
<dbReference type="AlphaFoldDB" id="A0A942DVL6"/>
<evidence type="ECO:0000256" key="5">
    <source>
        <dbReference type="ARBA" id="ARBA00023004"/>
    </source>
</evidence>
<evidence type="ECO:0000256" key="3">
    <source>
        <dbReference type="ARBA" id="ARBA00022723"/>
    </source>
</evidence>
<dbReference type="PROSITE" id="PS51007">
    <property type="entry name" value="CYTC"/>
    <property type="match status" value="3"/>
</dbReference>
<evidence type="ECO:0000256" key="6">
    <source>
        <dbReference type="PROSITE-ProRule" id="PRU00433"/>
    </source>
</evidence>
<organism evidence="8 9">
    <name type="scientific">Pseudaminobacter soli</name>
    <name type="common">ex Zhang et al. 2022</name>
    <dbReference type="NCBI Taxonomy" id="2831468"/>
    <lineage>
        <taxon>Bacteria</taxon>
        <taxon>Pseudomonadati</taxon>
        <taxon>Pseudomonadota</taxon>
        <taxon>Alphaproteobacteria</taxon>
        <taxon>Hyphomicrobiales</taxon>
        <taxon>Phyllobacteriaceae</taxon>
        <taxon>Pseudaminobacter</taxon>
    </lineage>
</organism>
<feature type="domain" description="Cytochrome c" evidence="7">
    <location>
        <begin position="68"/>
        <end position="154"/>
    </location>
</feature>
<keyword evidence="2 6" id="KW-0349">Heme</keyword>
<dbReference type="GO" id="GO:0009055">
    <property type="term" value="F:electron transfer activity"/>
    <property type="evidence" value="ECO:0007669"/>
    <property type="project" value="InterPro"/>
</dbReference>
<dbReference type="GO" id="GO:0046872">
    <property type="term" value="F:metal ion binding"/>
    <property type="evidence" value="ECO:0007669"/>
    <property type="project" value="UniProtKB-KW"/>
</dbReference>
<dbReference type="Proteomes" id="UP000680348">
    <property type="component" value="Unassembled WGS sequence"/>
</dbReference>
<evidence type="ECO:0000256" key="2">
    <source>
        <dbReference type="ARBA" id="ARBA00022617"/>
    </source>
</evidence>
<dbReference type="GO" id="GO:0020037">
    <property type="term" value="F:heme binding"/>
    <property type="evidence" value="ECO:0007669"/>
    <property type="project" value="InterPro"/>
</dbReference>
<dbReference type="SUPFAM" id="SSF46626">
    <property type="entry name" value="Cytochrome c"/>
    <property type="match status" value="3"/>
</dbReference>